<accession>A0A5P2G1G8</accession>
<dbReference type="PROSITE" id="PS00745">
    <property type="entry name" value="RF_PROK_I"/>
    <property type="match status" value="1"/>
</dbReference>
<comment type="similarity">
    <text evidence="1">Belongs to the prokaryotic/mitochondrial release factor family.</text>
</comment>
<dbReference type="InterPro" id="IPR000352">
    <property type="entry name" value="Pep_chain_release_fac_I"/>
</dbReference>
<dbReference type="AlphaFoldDB" id="A0A5P2G1G8"/>
<sequence length="204" mass="23565">MENLIIHISSGQGPEECCRTVFHVKNRLEIYLKNLKLEVQTIGLFKSVEKNSFHSTTISIKGMDLENILKEWVGTIQWIAASPFRPKHKRKNWFISISKFKPITIKNWNEKDFKFDTCRASGPGGQNVNKVESAVRAIHPATGISVQVAEKRTQLENKKIAQERLLDKLQKLNEQEIVQFQITQWNTNKQLERGNPIKVFNEPL</sequence>
<reference evidence="3 4" key="1">
    <citation type="submission" date="2019-09" db="EMBL/GenBank/DDBJ databases">
        <title>Complete genome sequence of Arachidicoccus sp. B3-10 isolated from apple orchard soil.</title>
        <authorList>
            <person name="Kim H.S."/>
            <person name="Han K.-I."/>
            <person name="Suh M.K."/>
            <person name="Lee K.C."/>
            <person name="Eom M.K."/>
            <person name="Kim J.-S."/>
            <person name="Kang S.W."/>
            <person name="Sin Y."/>
            <person name="Lee J.-S."/>
        </authorList>
    </citation>
    <scope>NUCLEOTIDE SEQUENCE [LARGE SCALE GENOMIC DNA]</scope>
    <source>
        <strain evidence="3 4">B3-10</strain>
    </source>
</reference>
<dbReference type="InterPro" id="IPR045853">
    <property type="entry name" value="Pep_chain_release_fac_I_sf"/>
</dbReference>
<dbReference type="InterPro" id="IPR017509">
    <property type="entry name" value="PrfH"/>
</dbReference>
<name>A0A5P2G1G8_9BACT</name>
<keyword evidence="4" id="KW-1185">Reference proteome</keyword>
<proteinExistence type="inferred from homology"/>
<dbReference type="RefSeq" id="WP_131328826.1">
    <property type="nucleotide sequence ID" value="NZ_CP044016.1"/>
</dbReference>
<feature type="domain" description="Prokaryotic-type class I peptide chain release factors" evidence="2">
    <location>
        <begin position="119"/>
        <end position="135"/>
    </location>
</feature>
<dbReference type="GO" id="GO:0003747">
    <property type="term" value="F:translation release factor activity"/>
    <property type="evidence" value="ECO:0007669"/>
    <property type="project" value="InterPro"/>
</dbReference>
<dbReference type="Gene3D" id="3.30.160.20">
    <property type="match status" value="1"/>
</dbReference>
<evidence type="ECO:0000259" key="2">
    <source>
        <dbReference type="PROSITE" id="PS00745"/>
    </source>
</evidence>
<evidence type="ECO:0000313" key="4">
    <source>
        <dbReference type="Proteomes" id="UP000292424"/>
    </source>
</evidence>
<dbReference type="PANTHER" id="PTHR43804:SF9">
    <property type="entry name" value="PEPTIDE CHAIN RELEASE FACTOR HOMOLOG-RELATED"/>
    <property type="match status" value="1"/>
</dbReference>
<dbReference type="Gene3D" id="3.30.70.1660">
    <property type="match status" value="1"/>
</dbReference>
<dbReference type="Pfam" id="PF00472">
    <property type="entry name" value="RF-1"/>
    <property type="match status" value="1"/>
</dbReference>
<gene>
    <name evidence="3" type="ORF">E0W69_004420</name>
</gene>
<dbReference type="PANTHER" id="PTHR43804">
    <property type="entry name" value="LD18447P"/>
    <property type="match status" value="1"/>
</dbReference>
<dbReference type="KEGG" id="arac:E0W69_004420"/>
<organism evidence="3 4">
    <name type="scientific">Rhizosphaericola mali</name>
    <dbReference type="NCBI Taxonomy" id="2545455"/>
    <lineage>
        <taxon>Bacteria</taxon>
        <taxon>Pseudomonadati</taxon>
        <taxon>Bacteroidota</taxon>
        <taxon>Chitinophagia</taxon>
        <taxon>Chitinophagales</taxon>
        <taxon>Chitinophagaceae</taxon>
        <taxon>Rhizosphaericola</taxon>
    </lineage>
</organism>
<dbReference type="SUPFAM" id="SSF75620">
    <property type="entry name" value="Release factor"/>
    <property type="match status" value="1"/>
</dbReference>
<evidence type="ECO:0000313" key="3">
    <source>
        <dbReference type="EMBL" id="QES87939.1"/>
    </source>
</evidence>
<dbReference type="OrthoDB" id="9815709at2"/>
<evidence type="ECO:0000256" key="1">
    <source>
        <dbReference type="ARBA" id="ARBA00010835"/>
    </source>
</evidence>
<dbReference type="NCBIfam" id="TIGR03072">
    <property type="entry name" value="release_prfH"/>
    <property type="match status" value="1"/>
</dbReference>
<dbReference type="Proteomes" id="UP000292424">
    <property type="component" value="Chromosome"/>
</dbReference>
<protein>
    <submittedName>
        <fullName evidence="3">Peptide chain release factor H</fullName>
    </submittedName>
</protein>
<dbReference type="EMBL" id="CP044016">
    <property type="protein sequence ID" value="QES87939.1"/>
    <property type="molecule type" value="Genomic_DNA"/>
</dbReference>
<dbReference type="InterPro" id="IPR050057">
    <property type="entry name" value="Prokaryotic/Mito_RF"/>
</dbReference>